<dbReference type="InterPro" id="IPR050843">
    <property type="entry name" value="Glycosyl_Hydrlase_38"/>
</dbReference>
<dbReference type="InterPro" id="IPR011013">
    <property type="entry name" value="Gal_mutarotase_sf_dom"/>
</dbReference>
<protein>
    <submittedName>
        <fullName evidence="1">Uncharacterized protein</fullName>
    </submittedName>
</protein>
<dbReference type="GO" id="GO:0005764">
    <property type="term" value="C:lysosome"/>
    <property type="evidence" value="ECO:0007669"/>
    <property type="project" value="TreeGrafter"/>
</dbReference>
<dbReference type="OrthoDB" id="2016903at2759"/>
<dbReference type="GO" id="GO:0005975">
    <property type="term" value="P:carbohydrate metabolic process"/>
    <property type="evidence" value="ECO:0007669"/>
    <property type="project" value="InterPro"/>
</dbReference>
<keyword evidence="2" id="KW-1185">Reference proteome</keyword>
<accession>A0A8T2JMM2</accession>
<comment type="caution">
    <text evidence="1">The sequence shown here is derived from an EMBL/GenBank/DDBJ whole genome shotgun (WGS) entry which is preliminary data.</text>
</comment>
<dbReference type="Proteomes" id="UP000812440">
    <property type="component" value="Chromosome 5"/>
</dbReference>
<dbReference type="SUPFAM" id="SSF74650">
    <property type="entry name" value="Galactose mutarotase-like"/>
    <property type="match status" value="1"/>
</dbReference>
<gene>
    <name evidence="1" type="ORF">GDO86_009769</name>
</gene>
<dbReference type="AlphaFoldDB" id="A0A8T2JMM2"/>
<dbReference type="Gene3D" id="2.60.40.1360">
    <property type="match status" value="1"/>
</dbReference>
<dbReference type="PANTHER" id="PTHR11607:SF28">
    <property type="entry name" value="EPIDIDYMIS-SPECIFIC ALPHA-MANNOSIDASE"/>
    <property type="match status" value="1"/>
</dbReference>
<dbReference type="PANTHER" id="PTHR11607">
    <property type="entry name" value="ALPHA-MANNOSIDASE"/>
    <property type="match status" value="1"/>
</dbReference>
<proteinExistence type="predicted"/>
<dbReference type="GO" id="GO:0004559">
    <property type="term" value="F:alpha-mannosidase activity"/>
    <property type="evidence" value="ECO:0007669"/>
    <property type="project" value="TreeGrafter"/>
</dbReference>
<organism evidence="1 2">
    <name type="scientific">Hymenochirus boettgeri</name>
    <name type="common">Congo dwarf clawed frog</name>
    <dbReference type="NCBI Taxonomy" id="247094"/>
    <lineage>
        <taxon>Eukaryota</taxon>
        <taxon>Metazoa</taxon>
        <taxon>Chordata</taxon>
        <taxon>Craniata</taxon>
        <taxon>Vertebrata</taxon>
        <taxon>Euteleostomi</taxon>
        <taxon>Amphibia</taxon>
        <taxon>Batrachia</taxon>
        <taxon>Anura</taxon>
        <taxon>Pipoidea</taxon>
        <taxon>Pipidae</taxon>
        <taxon>Pipinae</taxon>
        <taxon>Hymenochirus</taxon>
    </lineage>
</organism>
<name>A0A8T2JMM2_9PIPI</name>
<dbReference type="GO" id="GO:0030246">
    <property type="term" value="F:carbohydrate binding"/>
    <property type="evidence" value="ECO:0007669"/>
    <property type="project" value="InterPro"/>
</dbReference>
<feature type="non-terminal residue" evidence="1">
    <location>
        <position position="196"/>
    </location>
</feature>
<evidence type="ECO:0000313" key="1">
    <source>
        <dbReference type="EMBL" id="KAG8444724.1"/>
    </source>
</evidence>
<dbReference type="EMBL" id="JAACNH010000004">
    <property type="protein sequence ID" value="KAG8444724.1"/>
    <property type="molecule type" value="Genomic_DNA"/>
</dbReference>
<sequence length="196" mass="22709">IMLHRRLWNDLEWNLNYNLTLNDTSVIKPTIWLLLGSKAVTGSLYQKFGMALEHRPWILYNPQAANVIENCKTSQGNSNLPIKLPDNIHLQILSIPGWFYSSDYTESFQDAGKAHDTVADFHRVLLRLQHLYETEEDPILSKPVTVNVQSLLKGMGTLTFMEERSLTGTWDLQALKRWEWKSKQRKITSRSRLNGQ</sequence>
<evidence type="ECO:0000313" key="2">
    <source>
        <dbReference type="Proteomes" id="UP000812440"/>
    </source>
</evidence>
<reference evidence="1" key="1">
    <citation type="thesis" date="2020" institute="ProQuest LLC" country="789 East Eisenhower Parkway, Ann Arbor, MI, USA">
        <title>Comparative Genomics and Chromosome Evolution.</title>
        <authorList>
            <person name="Mudd A.B."/>
        </authorList>
    </citation>
    <scope>NUCLEOTIDE SEQUENCE</scope>
    <source>
        <strain evidence="1">Female2</strain>
        <tissue evidence="1">Blood</tissue>
    </source>
</reference>